<name>A0A0E9NQV4_SAICN</name>
<dbReference type="Proteomes" id="UP000033140">
    <property type="component" value="Unassembled WGS sequence"/>
</dbReference>
<evidence type="ECO:0000256" key="1">
    <source>
        <dbReference type="SAM" id="MobiDB-lite"/>
    </source>
</evidence>
<feature type="region of interest" description="Disordered" evidence="1">
    <location>
        <begin position="1"/>
        <end position="23"/>
    </location>
</feature>
<dbReference type="EMBL" id="BACD03000058">
    <property type="protein sequence ID" value="GAO52046.1"/>
    <property type="molecule type" value="Genomic_DNA"/>
</dbReference>
<reference evidence="2 3" key="2">
    <citation type="journal article" date="2014" name="J. Gen. Appl. Microbiol.">
        <title>The early diverging ascomycetous budding yeast Saitoella complicata has three histone deacetylases belonging to the Clr6, Hos2, and Rpd3 lineages.</title>
        <authorList>
            <person name="Nishida H."/>
            <person name="Matsumoto T."/>
            <person name="Kondo S."/>
            <person name="Hamamoto M."/>
            <person name="Yoshikawa H."/>
        </authorList>
    </citation>
    <scope>NUCLEOTIDE SEQUENCE [LARGE SCALE GENOMIC DNA]</scope>
    <source>
        <strain evidence="2 3">NRRL Y-17804</strain>
    </source>
</reference>
<gene>
    <name evidence="2" type="ORF">G7K_6133-t1</name>
</gene>
<evidence type="ECO:0000313" key="3">
    <source>
        <dbReference type="Proteomes" id="UP000033140"/>
    </source>
</evidence>
<keyword evidence="3" id="KW-1185">Reference proteome</keyword>
<proteinExistence type="predicted"/>
<evidence type="ECO:0000313" key="2">
    <source>
        <dbReference type="EMBL" id="GAO52046.1"/>
    </source>
</evidence>
<sequence length="839" mass="96154">MSKEQTARNGSGRGEARVHGLRDRRGRGCSKSYVELRQVVCFVPMKYAVEYVKYVYCLLSTREVVKPYIRSVPVKYEVANRLLCRLREVRLLCRPVKYFGTTAHSIEAREQNAKRRRMASPTPGPCAINTSKVEMVIRGKLKDDSVDTADLTSQMMCFLFDKALKDQTKAGMDAYDKILTCPIHVTDDELKLVFSLLESNQTSLTPHENCQIFYLRSFNVEVKGLKKVMEDWCAKGLHVAEIKLWSEYIQDHKMMDEERMYIRCIETCGEGKRAWDHHMEDVKRRRTGNFAAFLNCVELKYGSEAESNVGAPNTLLEGSSGAIAELFQQLDLEDDMEEASVRIWVQTTIYEFSSVRSRFNKNQHHQVHVYHREQVLIALFNKSLLLNCQAGGAYASHLSHDEDQNQFLQLKTTFFAQLSQLEHKTEVPGEIWKLFEEMSEFAERNGHPAGWSSELLEVLVDESTPVSTHTKHLILHWAMLQLQTWEGEVLAQTNPPFQQHPFYDLYPWLWHRWLMACIIFLVRYLLITRPLILVTYSRLVSSIALGNFLHTYAIGESKFHEHIGVPHLVFYDVDWVESEKESAHPSNELVTIVVSCYHPGRDRYDSGPVEFKRLTEMVHMVAIKLGDIGIKLFTSALPQRSSSKGFSTRNLIFTDATRRVWRENRNFTTEAAVLRVSQSELAEGEPSSETRTKQTLRLWQLNLPDLHKHIPQGVTYAMPSIGSCAVARVNGSAALYRLLRQFTPAGSSNSNDSWMEDQEKRELACKEAGRRMRPQLPVDYLVVRERAGSARMTKTSDKEIDFSSSFRDLTQPVGDSDWPNICTAILCSARANIISQFHP</sequence>
<protein>
    <submittedName>
        <fullName evidence="2">Uncharacterized protein</fullName>
    </submittedName>
</protein>
<reference evidence="2 3" key="1">
    <citation type="journal article" date="2011" name="J. Gen. Appl. Microbiol.">
        <title>Draft genome sequencing of the enigmatic yeast Saitoella complicata.</title>
        <authorList>
            <person name="Nishida H."/>
            <person name="Hamamoto M."/>
            <person name="Sugiyama J."/>
        </authorList>
    </citation>
    <scope>NUCLEOTIDE SEQUENCE [LARGE SCALE GENOMIC DNA]</scope>
    <source>
        <strain evidence="2 3">NRRL Y-17804</strain>
    </source>
</reference>
<comment type="caution">
    <text evidence="2">The sequence shown here is derived from an EMBL/GenBank/DDBJ whole genome shotgun (WGS) entry which is preliminary data.</text>
</comment>
<accession>A0A0E9NQV4</accession>
<reference evidence="2 3" key="3">
    <citation type="journal article" date="2015" name="Genome Announc.">
        <title>Draft Genome Sequence of the Archiascomycetous Yeast Saitoella complicata.</title>
        <authorList>
            <person name="Yamauchi K."/>
            <person name="Kondo S."/>
            <person name="Hamamoto M."/>
            <person name="Takahashi Y."/>
            <person name="Ogura Y."/>
            <person name="Hayashi T."/>
            <person name="Nishida H."/>
        </authorList>
    </citation>
    <scope>NUCLEOTIDE SEQUENCE [LARGE SCALE GENOMIC DNA]</scope>
    <source>
        <strain evidence="2 3">NRRL Y-17804</strain>
    </source>
</reference>
<feature type="compositionally biased region" description="Basic and acidic residues" evidence="1">
    <location>
        <begin position="14"/>
        <end position="23"/>
    </location>
</feature>
<organism evidence="2 3">
    <name type="scientific">Saitoella complicata (strain BCRC 22490 / CBS 7301 / JCM 7358 / NBRC 10748 / NRRL Y-17804)</name>
    <dbReference type="NCBI Taxonomy" id="698492"/>
    <lineage>
        <taxon>Eukaryota</taxon>
        <taxon>Fungi</taxon>
        <taxon>Dikarya</taxon>
        <taxon>Ascomycota</taxon>
        <taxon>Taphrinomycotina</taxon>
        <taxon>Taphrinomycotina incertae sedis</taxon>
        <taxon>Saitoella</taxon>
    </lineage>
</organism>
<dbReference type="STRING" id="698492.A0A0E9NQV4"/>
<dbReference type="AlphaFoldDB" id="A0A0E9NQV4"/>